<keyword evidence="2" id="KW-1185">Reference proteome</keyword>
<accession>B7J8D8</accession>
<evidence type="ECO:0000313" key="2">
    <source>
        <dbReference type="Proteomes" id="UP000001362"/>
    </source>
</evidence>
<dbReference type="Proteomes" id="UP000001362">
    <property type="component" value="Chromosome"/>
</dbReference>
<dbReference type="HOGENOM" id="CLU_3371489_0_0_6"/>
<dbReference type="KEGG" id="afr:AFE_2706"/>
<dbReference type="AlphaFoldDB" id="B7J8D8"/>
<proteinExistence type="predicted"/>
<dbReference type="PaxDb" id="243159-AFE_2706"/>
<protein>
    <submittedName>
        <fullName evidence="1">Uncharacterized protein</fullName>
    </submittedName>
</protein>
<sequence>MLRFLPVVASPGRAPVYVLNGLMAGVMNHCLTEI</sequence>
<dbReference type="EMBL" id="CP001219">
    <property type="protein sequence ID" value="ACK79523.1"/>
    <property type="molecule type" value="Genomic_DNA"/>
</dbReference>
<evidence type="ECO:0000313" key="1">
    <source>
        <dbReference type="EMBL" id="ACK79523.1"/>
    </source>
</evidence>
<name>B7J8D8_ACIF2</name>
<reference evidence="1 2" key="1">
    <citation type="journal article" date="2008" name="BMC Genomics">
        <title>Acidithiobacillus ferrooxidans metabolism: from genome sequence to industrial applications.</title>
        <authorList>
            <person name="Valdes J."/>
            <person name="Pedroso I."/>
            <person name="Quatrini R."/>
            <person name="Dodson R.J."/>
            <person name="Tettelin H."/>
            <person name="Blake R.II."/>
            <person name="Eisen J.A."/>
            <person name="Holmes D.S."/>
        </authorList>
    </citation>
    <scope>NUCLEOTIDE SEQUENCE [LARGE SCALE GENOMIC DNA]</scope>
    <source>
        <strain evidence="2">ATCC 23270 / DSM 14882 / CIP 104768 / NCIMB 8455</strain>
    </source>
</reference>
<gene>
    <name evidence="1" type="ordered locus">AFE_2706</name>
</gene>
<organism evidence="1 2">
    <name type="scientific">Acidithiobacillus ferrooxidans (strain ATCC 23270 / DSM 14882 / CIP 104768 / NCIMB 8455)</name>
    <name type="common">Ferrobacillus ferrooxidans (strain ATCC 23270)</name>
    <dbReference type="NCBI Taxonomy" id="243159"/>
    <lineage>
        <taxon>Bacteria</taxon>
        <taxon>Pseudomonadati</taxon>
        <taxon>Pseudomonadota</taxon>
        <taxon>Acidithiobacillia</taxon>
        <taxon>Acidithiobacillales</taxon>
        <taxon>Acidithiobacillaceae</taxon>
        <taxon>Acidithiobacillus</taxon>
    </lineage>
</organism>